<evidence type="ECO:0000256" key="1">
    <source>
        <dbReference type="SAM" id="MobiDB-lite"/>
    </source>
</evidence>
<keyword evidence="3" id="KW-1185">Reference proteome</keyword>
<evidence type="ECO:0000313" key="3">
    <source>
        <dbReference type="Proteomes" id="UP000018217"/>
    </source>
</evidence>
<comment type="caution">
    <text evidence="2">The sequence shown here is derived from an EMBL/GenBank/DDBJ whole genome shotgun (WGS) entry which is preliminary data.</text>
</comment>
<evidence type="ECO:0000313" key="2">
    <source>
        <dbReference type="EMBL" id="CCG86240.1"/>
    </source>
</evidence>
<reference evidence="2 3" key="1">
    <citation type="journal article" date="2013" name="Syst. Appl. Microbiol.">
        <title>Phylogenetic position and virulence apparatus of the pear flower necrosis pathogen Erwinia piriflorinigrans CFBP 5888T as assessed by comparative genomics.</title>
        <authorList>
            <person name="Smits T.H."/>
            <person name="Rezzonico F."/>
            <person name="Lopez M.M."/>
            <person name="Blom J."/>
            <person name="Goesmann A."/>
            <person name="Frey J.E."/>
            <person name="Duffy B."/>
        </authorList>
    </citation>
    <scope>NUCLEOTIDE SEQUENCE [LARGE SCALE GENOMIC DNA]</scope>
    <source>
        <strain evidence="3">CFBP5888</strain>
    </source>
</reference>
<dbReference type="RefSeq" id="WP_023654062.1">
    <property type="nucleotide sequence ID" value="NZ_CAHS01000011.1"/>
</dbReference>
<gene>
    <name evidence="2" type="ORF">EPIR_0875</name>
</gene>
<protein>
    <submittedName>
        <fullName evidence="2">Uncharacterized protein</fullName>
    </submittedName>
</protein>
<feature type="region of interest" description="Disordered" evidence="1">
    <location>
        <begin position="580"/>
        <end position="624"/>
    </location>
</feature>
<feature type="compositionally biased region" description="Polar residues" evidence="1">
    <location>
        <begin position="615"/>
        <end position="624"/>
    </location>
</feature>
<feature type="region of interest" description="Disordered" evidence="1">
    <location>
        <begin position="429"/>
        <end position="455"/>
    </location>
</feature>
<feature type="compositionally biased region" description="Basic and acidic residues" evidence="1">
    <location>
        <begin position="429"/>
        <end position="447"/>
    </location>
</feature>
<dbReference type="STRING" id="1161919.EPIR_0875"/>
<dbReference type="Proteomes" id="UP000018217">
    <property type="component" value="Unassembled WGS sequence"/>
</dbReference>
<dbReference type="EMBL" id="CAHS01000011">
    <property type="protein sequence ID" value="CCG86240.1"/>
    <property type="molecule type" value="Genomic_DNA"/>
</dbReference>
<dbReference type="AlphaFoldDB" id="V5Z5E5"/>
<dbReference type="OrthoDB" id="6637649at2"/>
<feature type="compositionally biased region" description="Basic and acidic residues" evidence="1">
    <location>
        <begin position="601"/>
        <end position="611"/>
    </location>
</feature>
<proteinExistence type="predicted"/>
<accession>V5Z5E5</accession>
<organism evidence="2 3">
    <name type="scientific">Erwinia piriflorinigrans CFBP 5888</name>
    <dbReference type="NCBI Taxonomy" id="1161919"/>
    <lineage>
        <taxon>Bacteria</taxon>
        <taxon>Pseudomonadati</taxon>
        <taxon>Pseudomonadota</taxon>
        <taxon>Gammaproteobacteria</taxon>
        <taxon>Enterobacterales</taxon>
        <taxon>Erwiniaceae</taxon>
        <taxon>Erwinia</taxon>
    </lineage>
</organism>
<name>V5Z5E5_9GAMM</name>
<sequence>MLNIIPINRNQVSHLNERCAQSSEEKKSPLTGFVSSVNNCRFCARMLRQSSEKVNDFTSYPDVVTALGSFIRFPSQNDVFSKLISEMYRKDLPPDFASASMSEDMGSIKSLLGMLATEIKKRNDINEIKRNIKDVPDADREILDCNKKNLDDDKKILDGICTTLVKAGGDNEKERDVVKKLRGLLARHGQESLNSHINDLLEMCRLAWKEHHKFYANTLNDNTIFSESLLGTHNMFSYSISQLLSTNPSIDDIAQYGDFFNDACKSILLTLNHKDSPASEPRTAEPNKVELADAQVTESRGINIHLAGGSSNAMINGDSSSMPNTPEHDLASIAIKLSDVLLAQQGRQPDASSVKSDERIVKMIEKIIGLIDESTSLKKVQHFLPVLKNVTQIQQPGSADIQEHHFSAQPNLRLAAKSPGSEWANKPLTECEPHSDKSDSIEIDSSKIPKNPPLASSRSAKIVNAIPVSQHARRKIWDEKSELVINSEGFRLSSPSVENTFDGLEVQYDKNTKYPTQISPDHDGKRSDFSASYADYSDIVKEDNITEKKVPDESGTLLFNQKVKYFEEMIRLDSSKAGKKIGRHISPITSSEPSARNVVVSEHRQQDENKKQPHKNSGNSPRIHTTVRSFDLFNRIAIPSKDSTRQFSGDIFADK</sequence>